<dbReference type="AlphaFoldDB" id="A0A6C0LMH3"/>
<sequence>MNNIFMAIDKQRIDGRVRNIYVKKNDKSKVPVKYIKYHGQYIVFYSKQDYNIITKKKEKDAVYHLVKKR</sequence>
<evidence type="ECO:0000313" key="1">
    <source>
        <dbReference type="EMBL" id="QHU31195.1"/>
    </source>
</evidence>
<accession>A0A6C0LMH3</accession>
<dbReference type="EMBL" id="MN740525">
    <property type="protein sequence ID" value="QHU31195.1"/>
    <property type="molecule type" value="Genomic_DNA"/>
</dbReference>
<name>A0A6C0LMH3_9ZZZZ</name>
<reference evidence="1" key="1">
    <citation type="journal article" date="2020" name="Nature">
        <title>Giant virus diversity and host interactions through global metagenomics.</title>
        <authorList>
            <person name="Schulz F."/>
            <person name="Roux S."/>
            <person name="Paez-Espino D."/>
            <person name="Jungbluth S."/>
            <person name="Walsh D.A."/>
            <person name="Denef V.J."/>
            <person name="McMahon K.D."/>
            <person name="Konstantinidis K.T."/>
            <person name="Eloe-Fadrosh E.A."/>
            <person name="Kyrpides N.C."/>
            <person name="Woyke T."/>
        </authorList>
    </citation>
    <scope>NUCLEOTIDE SEQUENCE</scope>
    <source>
        <strain evidence="1">GVMAG-M-3300027963-21</strain>
    </source>
</reference>
<protein>
    <submittedName>
        <fullName evidence="1">Uncharacterized protein</fullName>
    </submittedName>
</protein>
<proteinExistence type="predicted"/>
<organism evidence="1">
    <name type="scientific">viral metagenome</name>
    <dbReference type="NCBI Taxonomy" id="1070528"/>
    <lineage>
        <taxon>unclassified sequences</taxon>
        <taxon>metagenomes</taxon>
        <taxon>organismal metagenomes</taxon>
    </lineage>
</organism>